<evidence type="ECO:0000256" key="5">
    <source>
        <dbReference type="ARBA" id="ARBA00015611"/>
    </source>
</evidence>
<protein>
    <recommendedName>
        <fullName evidence="5">Aminopeptidase N</fullName>
        <ecNumber evidence="4">3.4.11.2</ecNumber>
    </recommendedName>
</protein>
<dbReference type="CDD" id="cd09602">
    <property type="entry name" value="M1_APN"/>
    <property type="match status" value="1"/>
</dbReference>
<evidence type="ECO:0000256" key="10">
    <source>
        <dbReference type="ARBA" id="ARBA00022833"/>
    </source>
</evidence>
<dbReference type="PANTHER" id="PTHR11533:SF174">
    <property type="entry name" value="PUROMYCIN-SENSITIVE AMINOPEPTIDASE-RELATED"/>
    <property type="match status" value="1"/>
</dbReference>
<dbReference type="GO" id="GO:0004177">
    <property type="term" value="F:aminopeptidase activity"/>
    <property type="evidence" value="ECO:0007669"/>
    <property type="project" value="UniProtKB-KW"/>
</dbReference>
<evidence type="ECO:0000313" key="15">
    <source>
        <dbReference type="Proteomes" id="UP001320603"/>
    </source>
</evidence>
<evidence type="ECO:0000256" key="2">
    <source>
        <dbReference type="ARBA" id="ARBA00001947"/>
    </source>
</evidence>
<dbReference type="Gene3D" id="2.60.40.1730">
    <property type="entry name" value="tricorn interacting facor f3 domain"/>
    <property type="match status" value="1"/>
</dbReference>
<sequence>MRWIGNIFLALIMMSCQSGDDVLNVLAKSGVSKELAVFRSEKYLNVSYNLSFHIPENKKEPVTGVANILWDQGEKLPLIIDFRGDSSQIISVMLNREPVDYSVKNEHIIVPSSSSWSGKNMVSIVFRSSDQSLNRRDDFLYTLLVPDRARTLFPCFDQPDIKAHYSLELTVPESWRAVANGKIEKIDSLSHPGKHIITFQETEPLPTYLFSFVAGKLEKETFSRGNRDISIYHRETDPARQKQCPEIARQVLDALDWMEAYTGVPYPFAKYDLVILPGFQYGGMEHTGATLYNDQSMFLNEEPTLDEQLRRSTLIAHETAHMWFGDYVTMQWFNDVWTKEVFANYFAARMVEPVYPTINHRLNFIRSYIPAAYAEDRTDGATPIQQDLDNLRNAGLVYSNIVYDKSPVVLEMLIQRMGADAFQKGIHDYLMTYGYANATWDQLIAILSKYTERDLIHWSQVWVKEPGMPVLQAYVSGDSLHVEESDPRDRGFVWPQQLKYRICEEGTTEDVMVEIGDTDRIQSVKLTHTYEKPSILPNIDGRGYGYFRLGSTDSEAAFASLDTTNDDVLKGSLLITLYENLQQGTLDADYFLKSLLTYLKQEKNDLLYSSALGYVGNAAHFLSETPSWLETGLWQLVAEGKTQGRRLQAFRQYMNLAESKEATDRLYLLWKNKDKRAGLPLSERDEINLSYQLAIRLPEKADEIVEEQLKRISNPDRQTEYRFISPSVSPRKEVRDSVFDALLIADNRRIEPWASAALSLLNHRLREKESVEYIRPALDVLQEVQRTGDIFFPTSWLRSLLGAHSSLQARDEVEAFYAEYPDYPEMLLNKVRQQADHLYRQHPNE</sequence>
<feature type="domain" description="Aminopeptidase N-like N-terminal" evidence="13">
    <location>
        <begin position="135"/>
        <end position="209"/>
    </location>
</feature>
<keyword evidence="6 14" id="KW-0031">Aminopeptidase</keyword>
<evidence type="ECO:0000259" key="13">
    <source>
        <dbReference type="Pfam" id="PF17900"/>
    </source>
</evidence>
<comment type="cofactor">
    <cofactor evidence="2">
        <name>Zn(2+)</name>
        <dbReference type="ChEBI" id="CHEBI:29105"/>
    </cofactor>
</comment>
<dbReference type="EC" id="3.4.11.2" evidence="4"/>
<dbReference type="EMBL" id="CP146284">
    <property type="protein sequence ID" value="WWV66748.1"/>
    <property type="molecule type" value="Genomic_DNA"/>
</dbReference>
<dbReference type="PANTHER" id="PTHR11533">
    <property type="entry name" value="PROTEASE M1 ZINC METALLOPROTEASE"/>
    <property type="match status" value="1"/>
</dbReference>
<dbReference type="Proteomes" id="UP001320603">
    <property type="component" value="Chromosome"/>
</dbReference>
<comment type="catalytic activity">
    <reaction evidence="1">
        <text>Release of an N-terminal amino acid, Xaa-|-Yaa- from a peptide, amide or arylamide. Xaa is preferably Ala, but may be most amino acids including Pro (slow action). When a terminal hydrophobic residue is followed by a prolyl residue, the two may be released as an intact Xaa-Pro dipeptide.</text>
        <dbReference type="EC" id="3.4.11.2"/>
    </reaction>
</comment>
<evidence type="ECO:0000256" key="9">
    <source>
        <dbReference type="ARBA" id="ARBA00022801"/>
    </source>
</evidence>
<reference evidence="14 15" key="1">
    <citation type="submission" date="2024-02" db="EMBL/GenBank/DDBJ databases">
        <title>Whole genome sequencing of Parabacteroides sp. AD58.</title>
        <authorList>
            <person name="Chaplin A.V."/>
            <person name="Pikina A.P."/>
            <person name="Sokolova S.R."/>
            <person name="Korostin D.O."/>
            <person name="Efimov B.A."/>
        </authorList>
    </citation>
    <scope>NUCLEOTIDE SEQUENCE [LARGE SCALE GENOMIC DNA]</scope>
    <source>
        <strain evidence="14 15">AD58</strain>
    </source>
</reference>
<dbReference type="PRINTS" id="PR00756">
    <property type="entry name" value="ALADIPTASE"/>
</dbReference>
<keyword evidence="10" id="KW-0862">Zinc</keyword>
<feature type="domain" description="Peptidase M1 membrane alanine aminopeptidase" evidence="12">
    <location>
        <begin position="253"/>
        <end position="456"/>
    </location>
</feature>
<evidence type="ECO:0000256" key="8">
    <source>
        <dbReference type="ARBA" id="ARBA00022723"/>
    </source>
</evidence>
<dbReference type="PROSITE" id="PS51257">
    <property type="entry name" value="PROKAR_LIPOPROTEIN"/>
    <property type="match status" value="1"/>
</dbReference>
<dbReference type="InterPro" id="IPR050344">
    <property type="entry name" value="Peptidase_M1_aminopeptidases"/>
</dbReference>
<comment type="similarity">
    <text evidence="3">Belongs to the peptidase M1 family.</text>
</comment>
<keyword evidence="7" id="KW-0645">Protease</keyword>
<dbReference type="SUPFAM" id="SSF55486">
    <property type="entry name" value="Metalloproteases ('zincins'), catalytic domain"/>
    <property type="match status" value="1"/>
</dbReference>
<dbReference type="Gene3D" id="1.10.390.10">
    <property type="entry name" value="Neutral Protease Domain 2"/>
    <property type="match status" value="1"/>
</dbReference>
<evidence type="ECO:0000259" key="12">
    <source>
        <dbReference type="Pfam" id="PF01433"/>
    </source>
</evidence>
<evidence type="ECO:0000256" key="1">
    <source>
        <dbReference type="ARBA" id="ARBA00000098"/>
    </source>
</evidence>
<keyword evidence="15" id="KW-1185">Reference proteome</keyword>
<dbReference type="InterPro" id="IPR001930">
    <property type="entry name" value="Peptidase_M1"/>
</dbReference>
<proteinExistence type="inferred from homology"/>
<evidence type="ECO:0000256" key="4">
    <source>
        <dbReference type="ARBA" id="ARBA00012564"/>
    </source>
</evidence>
<dbReference type="InterPro" id="IPR045357">
    <property type="entry name" value="Aminopeptidase_N-like_N"/>
</dbReference>
<dbReference type="InterPro" id="IPR027268">
    <property type="entry name" value="Peptidase_M4/M1_CTD_sf"/>
</dbReference>
<evidence type="ECO:0000256" key="3">
    <source>
        <dbReference type="ARBA" id="ARBA00010136"/>
    </source>
</evidence>
<accession>A0ABZ2ISE7</accession>
<dbReference type="InterPro" id="IPR014782">
    <property type="entry name" value="Peptidase_M1_dom"/>
</dbReference>
<evidence type="ECO:0000256" key="11">
    <source>
        <dbReference type="ARBA" id="ARBA00023049"/>
    </source>
</evidence>
<name>A0ABZ2ISE7_9BACT</name>
<gene>
    <name evidence="14" type="ORF">NEE14_001795</name>
</gene>
<dbReference type="Pfam" id="PF01433">
    <property type="entry name" value="Peptidase_M1"/>
    <property type="match status" value="1"/>
</dbReference>
<evidence type="ECO:0000313" key="14">
    <source>
        <dbReference type="EMBL" id="WWV66748.1"/>
    </source>
</evidence>
<dbReference type="SUPFAM" id="SSF63737">
    <property type="entry name" value="Leukotriene A4 hydrolase N-terminal domain"/>
    <property type="match status" value="1"/>
</dbReference>
<keyword evidence="9" id="KW-0378">Hydrolase</keyword>
<dbReference type="InterPro" id="IPR042097">
    <property type="entry name" value="Aminopeptidase_N-like_N_sf"/>
</dbReference>
<dbReference type="Pfam" id="PF17900">
    <property type="entry name" value="Peptidase_M1_N"/>
    <property type="match status" value="1"/>
</dbReference>
<keyword evidence="8" id="KW-0479">Metal-binding</keyword>
<evidence type="ECO:0000256" key="7">
    <source>
        <dbReference type="ARBA" id="ARBA00022670"/>
    </source>
</evidence>
<organism evidence="14 15">
    <name type="scientific">Parabacteroides absconsus</name>
    <dbReference type="NCBI Taxonomy" id="2951805"/>
    <lineage>
        <taxon>Bacteria</taxon>
        <taxon>Pseudomonadati</taxon>
        <taxon>Bacteroidota</taxon>
        <taxon>Bacteroidia</taxon>
        <taxon>Bacteroidales</taxon>
        <taxon>Tannerellaceae</taxon>
        <taxon>Parabacteroides</taxon>
    </lineage>
</organism>
<dbReference type="RefSeq" id="WP_251967718.1">
    <property type="nucleotide sequence ID" value="NZ_CP146284.1"/>
</dbReference>
<evidence type="ECO:0000256" key="6">
    <source>
        <dbReference type="ARBA" id="ARBA00022438"/>
    </source>
</evidence>
<keyword evidence="11" id="KW-0482">Metalloprotease</keyword>